<dbReference type="OrthoDB" id="2473368at2"/>
<keyword evidence="1" id="KW-0677">Repeat</keyword>
<dbReference type="Proteomes" id="UP000441717">
    <property type="component" value="Unassembled WGS sequence"/>
</dbReference>
<sequence length="736" mass="81163">MLNIGQRFVRWCLAVVLLATWFPAAAMAQEKPAVSLDQAIRIVKDNFAIPGEYTNFSSGFSSGLGADRDRQVWSLNWEAPAEPGAGFHAQVDAVTGEIRSISHWKPGKPGQPVPRVPAVSQEQAQKIAGEFLNRLAAKHIQELQPVPPQDQVIPLGNYGPVSYHFRWQRLVNGIPFPTDGVNMEISGEDGRLVSYNLEWTGADFPAARGTIPLEKAREAFDGAGMLELQYFQPFRRYPPEAGKKPEILLVYRLNHPSGGVIDAFTGRPLVPEDGRYLVEKSIPGGGGGEESFMRMNGGQPAVSVPLTPAEQQEIERTAKLITRDQAVEAVKKWVQVPDNLTLQGANLATDWQNPDTRIWNLNWSDEKDSDNQPRHMSARVDAFTGELVGFDLYYPGTDGKTGTMDRPAAQKIAEEFLKKIQPERFQSVKRDESRSAQPFMPGEKGKNPPFQYFNYWRLVNGIPFPGNGFNIRVDTVQGRVVGYNLNWSDRQFPSATGVLNAKQAGESFLKYRPLTLSYTRMYGPDGPGDIRLVYQPLATGWGVPTIDMVDARSGAGLDWEGKPVSQNPRAYQFNDIAGHFAEREISLLGRAGIFGEYGDAFHPDENITTISLLRAMLMVKFGAQGFSGLSDEEVLKRVREQGWLTESTQPGAPVDRLTLAKLLIRFLGLDRAARVEGIYQVPYADAGSLPAGSLGYAALTWGLGVIRGDGQAFVPDHQVTRAEAAAALVRTLEVKP</sequence>
<name>A0A6N7IUE1_9FIRM</name>
<evidence type="ECO:0000313" key="5">
    <source>
        <dbReference type="Proteomes" id="UP000441717"/>
    </source>
</evidence>
<dbReference type="AlphaFoldDB" id="A0A6N7IUE1"/>
<keyword evidence="5" id="KW-1185">Reference proteome</keyword>
<accession>A0A6N7IUE1</accession>
<evidence type="ECO:0000259" key="3">
    <source>
        <dbReference type="PROSITE" id="PS51272"/>
    </source>
</evidence>
<evidence type="ECO:0000256" key="2">
    <source>
        <dbReference type="SAM" id="SignalP"/>
    </source>
</evidence>
<dbReference type="InterPro" id="IPR001119">
    <property type="entry name" value="SLH_dom"/>
</dbReference>
<dbReference type="PROSITE" id="PS51272">
    <property type="entry name" value="SLH"/>
    <property type="match status" value="1"/>
</dbReference>
<keyword evidence="2" id="KW-0732">Signal</keyword>
<gene>
    <name evidence="4" type="ORF">GFC01_13080</name>
</gene>
<feature type="domain" description="SLH" evidence="3">
    <location>
        <begin position="680"/>
        <end position="736"/>
    </location>
</feature>
<organism evidence="4 5">
    <name type="scientific">Desulfofundulus thermobenzoicus</name>
    <dbReference type="NCBI Taxonomy" id="29376"/>
    <lineage>
        <taxon>Bacteria</taxon>
        <taxon>Bacillati</taxon>
        <taxon>Bacillota</taxon>
        <taxon>Clostridia</taxon>
        <taxon>Eubacteriales</taxon>
        <taxon>Peptococcaceae</taxon>
        <taxon>Desulfofundulus</taxon>
    </lineage>
</organism>
<evidence type="ECO:0000313" key="4">
    <source>
        <dbReference type="EMBL" id="MQL53173.1"/>
    </source>
</evidence>
<comment type="caution">
    <text evidence="4">The sequence shown here is derived from an EMBL/GenBank/DDBJ whole genome shotgun (WGS) entry which is preliminary data.</text>
</comment>
<dbReference type="RefSeq" id="WP_152947649.1">
    <property type="nucleotide sequence ID" value="NZ_WHYR01000040.1"/>
</dbReference>
<reference evidence="4 5" key="1">
    <citation type="submission" date="2019-10" db="EMBL/GenBank/DDBJ databases">
        <title>Comparative genomics of sulfur disproportionating microorganisms.</title>
        <authorList>
            <person name="Ward L.M."/>
            <person name="Bertran E."/>
            <person name="Johnston D."/>
        </authorList>
    </citation>
    <scope>NUCLEOTIDE SEQUENCE [LARGE SCALE GENOMIC DNA]</scope>
    <source>
        <strain evidence="4 5">DSM 14055</strain>
    </source>
</reference>
<feature type="signal peptide" evidence="2">
    <location>
        <begin position="1"/>
        <end position="28"/>
    </location>
</feature>
<evidence type="ECO:0000256" key="1">
    <source>
        <dbReference type="ARBA" id="ARBA00022737"/>
    </source>
</evidence>
<proteinExistence type="predicted"/>
<dbReference type="InterPro" id="IPR032599">
    <property type="entry name" value="YcdB/YcdC_rep_domain"/>
</dbReference>
<dbReference type="EMBL" id="WHYR01000040">
    <property type="protein sequence ID" value="MQL53173.1"/>
    <property type="molecule type" value="Genomic_DNA"/>
</dbReference>
<dbReference type="Pfam" id="PF16244">
    <property type="entry name" value="DUF4901"/>
    <property type="match status" value="2"/>
</dbReference>
<protein>
    <recommendedName>
        <fullName evidence="3">SLH domain-containing protein</fullName>
    </recommendedName>
</protein>
<dbReference type="Pfam" id="PF00395">
    <property type="entry name" value="SLH"/>
    <property type="match status" value="2"/>
</dbReference>
<feature type="chain" id="PRO_5026877904" description="SLH domain-containing protein" evidence="2">
    <location>
        <begin position="29"/>
        <end position="736"/>
    </location>
</feature>